<protein>
    <submittedName>
        <fullName evidence="1">Uncharacterized protein</fullName>
    </submittedName>
</protein>
<accession>A0A6J4HF41</accession>
<reference evidence="1" key="1">
    <citation type="submission" date="2020-02" db="EMBL/GenBank/DDBJ databases">
        <authorList>
            <person name="Meier V. D."/>
        </authorList>
    </citation>
    <scope>NUCLEOTIDE SEQUENCE</scope>
    <source>
        <strain evidence="1">AVDCRST_MAG92</strain>
    </source>
</reference>
<name>A0A6J4HF41_9CYAN</name>
<evidence type="ECO:0000313" key="1">
    <source>
        <dbReference type="EMBL" id="CAA9221521.1"/>
    </source>
</evidence>
<sequence length="40" mass="4336">MLIVMDVIADVEALITSLQSAGITVHYDVVTTRINLPLPI</sequence>
<gene>
    <name evidence="1" type="ORF">AVDCRST_MAG92-589</name>
</gene>
<dbReference type="AlphaFoldDB" id="A0A6J4HF41"/>
<dbReference type="EMBL" id="CADCTM010000083">
    <property type="protein sequence ID" value="CAA9221521.1"/>
    <property type="molecule type" value="Genomic_DNA"/>
</dbReference>
<organism evidence="1">
    <name type="scientific">uncultured Coleofasciculus sp</name>
    <dbReference type="NCBI Taxonomy" id="1267456"/>
    <lineage>
        <taxon>Bacteria</taxon>
        <taxon>Bacillati</taxon>
        <taxon>Cyanobacteriota</taxon>
        <taxon>Cyanophyceae</taxon>
        <taxon>Coleofasciculales</taxon>
        <taxon>Coleofasciculaceae</taxon>
        <taxon>Coleofasciculus</taxon>
        <taxon>environmental samples</taxon>
    </lineage>
</organism>
<proteinExistence type="predicted"/>